<evidence type="ECO:0000256" key="3">
    <source>
        <dbReference type="ARBA" id="ARBA00023027"/>
    </source>
</evidence>
<dbReference type="HOGENOM" id="CLU_035117_1_1_9"/>
<proteinExistence type="inferred from homology"/>
<evidence type="ECO:0000256" key="4">
    <source>
        <dbReference type="PIRSR" id="PIRSR000103-1"/>
    </source>
</evidence>
<dbReference type="InterPro" id="IPR029154">
    <property type="entry name" value="HIBADH-like_NADP-bd"/>
</dbReference>
<feature type="domain" description="3-hydroxyisobutyrate dehydrogenase-like NAD-binding" evidence="6">
    <location>
        <begin position="176"/>
        <end position="295"/>
    </location>
</feature>
<dbReference type="InterPro" id="IPR008927">
    <property type="entry name" value="6-PGluconate_DH-like_C_sf"/>
</dbReference>
<keyword evidence="3" id="KW-0520">NAD</keyword>
<dbReference type="InterPro" id="IPR002204">
    <property type="entry name" value="3-OH-isobutyrate_DH-rel_CS"/>
</dbReference>
<dbReference type="AlphaFoldDB" id="C0BWT8"/>
<evidence type="ECO:0000259" key="5">
    <source>
        <dbReference type="Pfam" id="PF03446"/>
    </source>
</evidence>
<dbReference type="SUPFAM" id="SSF48179">
    <property type="entry name" value="6-phosphogluconate dehydrogenase C-terminal domain-like"/>
    <property type="match status" value="1"/>
</dbReference>
<evidence type="ECO:0000313" key="8">
    <source>
        <dbReference type="Proteomes" id="UP000004893"/>
    </source>
</evidence>
<comment type="caution">
    <text evidence="7">The sequence shown here is derived from an EMBL/GenBank/DDBJ whole genome shotgun (WGS) entry which is preliminary data.</text>
</comment>
<comment type="similarity">
    <text evidence="1">Belongs to the HIBADH-related family.</text>
</comment>
<dbReference type="OrthoDB" id="9786703at2"/>
<evidence type="ECO:0000259" key="6">
    <source>
        <dbReference type="Pfam" id="PF14833"/>
    </source>
</evidence>
<reference evidence="7" key="1">
    <citation type="submission" date="2009-02" db="EMBL/GenBank/DDBJ databases">
        <authorList>
            <person name="Fulton L."/>
            <person name="Clifton S."/>
            <person name="Fulton B."/>
            <person name="Xu J."/>
            <person name="Minx P."/>
            <person name="Pepin K.H."/>
            <person name="Johnson M."/>
            <person name="Bhonagiri V."/>
            <person name="Nash W.E."/>
            <person name="Mardis E.R."/>
            <person name="Wilson R.K."/>
        </authorList>
    </citation>
    <scope>NUCLEOTIDE SEQUENCE [LARGE SCALE GENOMIC DNA]</scope>
    <source>
        <strain evidence="7">DSM 15053</strain>
    </source>
</reference>
<protein>
    <submittedName>
        <fullName evidence="7">2-hydroxy-3-oxopropionate reductase</fullName>
    </submittedName>
</protein>
<dbReference type="EMBL" id="ABYI02000007">
    <property type="protein sequence ID" value="EEG75536.1"/>
    <property type="molecule type" value="Genomic_DNA"/>
</dbReference>
<evidence type="ECO:0000256" key="1">
    <source>
        <dbReference type="ARBA" id="ARBA00009080"/>
    </source>
</evidence>
<accession>C0BWT8</accession>
<dbReference type="Pfam" id="PF03446">
    <property type="entry name" value="NAD_binding_2"/>
    <property type="match status" value="1"/>
</dbReference>
<gene>
    <name evidence="7" type="ORF">CLOHYLEM_04272</name>
</gene>
<sequence>MQIEFIVERNKIMDKIGFIGLGIMGTPMALNLLKHQADLHVYDVRESLSDRLVSEGAVKSDPSTIGSTCSVIFLMLPSGGIVKEVLFGEEGVCAGLVPGTVVCDMSSVAPEDSLYCSRLLREKGCGFLDAPVSGGEPKAVDGTLSFMAGGDDATFQKVLPYLEMMGSSALLVGDTGTGSIAKLANQIIVNMTIASVSEAFVFATKAGADPEKVYKAIRGGLAGSAVLDAKLPMILERNFVPGGPIYINHKDIKNVVEEAHLIGTPIPLTSQLFEIMQAMKVRGHMGEDHCGIVKYFENLADCKVQKRDD</sequence>
<keyword evidence="8" id="KW-1185">Reference proteome</keyword>
<feature type="domain" description="6-phosphogluconate dehydrogenase NADP-binding" evidence="5">
    <location>
        <begin position="15"/>
        <end position="172"/>
    </location>
</feature>
<dbReference type="Pfam" id="PF14833">
    <property type="entry name" value="NAD_binding_11"/>
    <property type="match status" value="1"/>
</dbReference>
<dbReference type="Gene3D" id="1.10.1040.10">
    <property type="entry name" value="N-(1-d-carboxylethyl)-l-norvaline Dehydrogenase, domain 2"/>
    <property type="match status" value="1"/>
</dbReference>
<evidence type="ECO:0000313" key="7">
    <source>
        <dbReference type="EMBL" id="EEG75536.1"/>
    </source>
</evidence>
<dbReference type="InterPro" id="IPR036291">
    <property type="entry name" value="NAD(P)-bd_dom_sf"/>
</dbReference>
<dbReference type="Proteomes" id="UP000004893">
    <property type="component" value="Unassembled WGS sequence"/>
</dbReference>
<dbReference type="PANTHER" id="PTHR43060">
    <property type="entry name" value="3-HYDROXYISOBUTYRATE DEHYDROGENASE-LIKE 1, MITOCHONDRIAL-RELATED"/>
    <property type="match status" value="1"/>
</dbReference>
<dbReference type="PIRSF" id="PIRSF000103">
    <property type="entry name" value="HIBADH"/>
    <property type="match status" value="1"/>
</dbReference>
<dbReference type="PROSITE" id="PS00895">
    <property type="entry name" value="3_HYDROXYISOBUT_DH"/>
    <property type="match status" value="1"/>
</dbReference>
<dbReference type="InterPro" id="IPR015815">
    <property type="entry name" value="HIBADH-related"/>
</dbReference>
<feature type="active site" evidence="4">
    <location>
        <position position="182"/>
    </location>
</feature>
<dbReference type="GO" id="GO:0016054">
    <property type="term" value="P:organic acid catabolic process"/>
    <property type="evidence" value="ECO:0007669"/>
    <property type="project" value="UniProtKB-ARBA"/>
</dbReference>
<organism evidence="7 8">
    <name type="scientific">[Clostridium] hylemonae DSM 15053</name>
    <dbReference type="NCBI Taxonomy" id="553973"/>
    <lineage>
        <taxon>Bacteria</taxon>
        <taxon>Bacillati</taxon>
        <taxon>Bacillota</taxon>
        <taxon>Clostridia</taxon>
        <taxon>Lachnospirales</taxon>
        <taxon>Lachnospiraceae</taxon>
    </lineage>
</organism>
<dbReference type="eggNOG" id="COG2084">
    <property type="taxonomic scope" value="Bacteria"/>
</dbReference>
<dbReference type="STRING" id="553973.CLOHYLEM_04272"/>
<dbReference type="Gene3D" id="3.40.50.720">
    <property type="entry name" value="NAD(P)-binding Rossmann-like Domain"/>
    <property type="match status" value="1"/>
</dbReference>
<name>C0BWT8_9FIRM</name>
<keyword evidence="2" id="KW-0560">Oxidoreductase</keyword>
<dbReference type="GO" id="GO:0050661">
    <property type="term" value="F:NADP binding"/>
    <property type="evidence" value="ECO:0007669"/>
    <property type="project" value="InterPro"/>
</dbReference>
<dbReference type="PANTHER" id="PTHR43060:SF3">
    <property type="entry name" value="2-HYDROXY-3-OXOPROPIONATE REDUCTASE"/>
    <property type="match status" value="1"/>
</dbReference>
<evidence type="ECO:0000256" key="2">
    <source>
        <dbReference type="ARBA" id="ARBA00023002"/>
    </source>
</evidence>
<dbReference type="SUPFAM" id="SSF51735">
    <property type="entry name" value="NAD(P)-binding Rossmann-fold domains"/>
    <property type="match status" value="1"/>
</dbReference>
<dbReference type="InterPro" id="IPR013328">
    <property type="entry name" value="6PGD_dom2"/>
</dbReference>
<dbReference type="GO" id="GO:0051287">
    <property type="term" value="F:NAD binding"/>
    <property type="evidence" value="ECO:0007669"/>
    <property type="project" value="InterPro"/>
</dbReference>
<dbReference type="GO" id="GO:0016491">
    <property type="term" value="F:oxidoreductase activity"/>
    <property type="evidence" value="ECO:0007669"/>
    <property type="project" value="UniProtKB-KW"/>
</dbReference>
<reference evidence="7" key="2">
    <citation type="submission" date="2013-06" db="EMBL/GenBank/DDBJ databases">
        <title>Draft genome sequence of Clostridium hylemonae (DSM 15053).</title>
        <authorList>
            <person name="Sudarsanam P."/>
            <person name="Ley R."/>
            <person name="Guruge J."/>
            <person name="Turnbaugh P.J."/>
            <person name="Mahowald M."/>
            <person name="Liep D."/>
            <person name="Gordon J."/>
        </authorList>
    </citation>
    <scope>NUCLEOTIDE SEQUENCE</scope>
    <source>
        <strain evidence="7">DSM 15053</strain>
    </source>
</reference>
<dbReference type="InterPro" id="IPR006115">
    <property type="entry name" value="6PGDH_NADP-bd"/>
</dbReference>